<dbReference type="EMBL" id="ML977159">
    <property type="protein sequence ID" value="KAF1986088.1"/>
    <property type="molecule type" value="Genomic_DNA"/>
</dbReference>
<evidence type="ECO:0000256" key="1">
    <source>
        <dbReference type="SAM" id="MobiDB-lite"/>
    </source>
</evidence>
<sequence length="67" mass="7144">SIQLTRRCVKRESRSRSRSRSGVLRGWSGVSAQLGPDIGIQPDIKKSSCVSGDQLANDMVSSGVSVP</sequence>
<evidence type="ECO:0000313" key="2">
    <source>
        <dbReference type="EMBL" id="KAF1986088.1"/>
    </source>
</evidence>
<protein>
    <submittedName>
        <fullName evidence="2">Uncharacterized protein</fullName>
    </submittedName>
</protein>
<proteinExistence type="predicted"/>
<name>A0A6G1GZD5_9PEZI</name>
<organism evidence="2 3">
    <name type="scientific">Aulographum hederae CBS 113979</name>
    <dbReference type="NCBI Taxonomy" id="1176131"/>
    <lineage>
        <taxon>Eukaryota</taxon>
        <taxon>Fungi</taxon>
        <taxon>Dikarya</taxon>
        <taxon>Ascomycota</taxon>
        <taxon>Pezizomycotina</taxon>
        <taxon>Dothideomycetes</taxon>
        <taxon>Pleosporomycetidae</taxon>
        <taxon>Aulographales</taxon>
        <taxon>Aulographaceae</taxon>
    </lineage>
</organism>
<feature type="non-terminal residue" evidence="2">
    <location>
        <position position="1"/>
    </location>
</feature>
<evidence type="ECO:0000313" key="3">
    <source>
        <dbReference type="Proteomes" id="UP000800041"/>
    </source>
</evidence>
<accession>A0A6G1GZD5</accession>
<keyword evidence="3" id="KW-1185">Reference proteome</keyword>
<dbReference type="AlphaFoldDB" id="A0A6G1GZD5"/>
<reference evidence="2" key="1">
    <citation type="journal article" date="2020" name="Stud. Mycol.">
        <title>101 Dothideomycetes genomes: a test case for predicting lifestyles and emergence of pathogens.</title>
        <authorList>
            <person name="Haridas S."/>
            <person name="Albert R."/>
            <person name="Binder M."/>
            <person name="Bloem J."/>
            <person name="Labutti K."/>
            <person name="Salamov A."/>
            <person name="Andreopoulos B."/>
            <person name="Baker S."/>
            <person name="Barry K."/>
            <person name="Bills G."/>
            <person name="Bluhm B."/>
            <person name="Cannon C."/>
            <person name="Castanera R."/>
            <person name="Culley D."/>
            <person name="Daum C."/>
            <person name="Ezra D."/>
            <person name="Gonzalez J."/>
            <person name="Henrissat B."/>
            <person name="Kuo A."/>
            <person name="Liang C."/>
            <person name="Lipzen A."/>
            <person name="Lutzoni F."/>
            <person name="Magnuson J."/>
            <person name="Mondo S."/>
            <person name="Nolan M."/>
            <person name="Ohm R."/>
            <person name="Pangilinan J."/>
            <person name="Park H.-J."/>
            <person name="Ramirez L."/>
            <person name="Alfaro M."/>
            <person name="Sun H."/>
            <person name="Tritt A."/>
            <person name="Yoshinaga Y."/>
            <person name="Zwiers L.-H."/>
            <person name="Turgeon B."/>
            <person name="Goodwin S."/>
            <person name="Spatafora J."/>
            <person name="Crous P."/>
            <person name="Grigoriev I."/>
        </authorList>
    </citation>
    <scope>NUCLEOTIDE SEQUENCE</scope>
    <source>
        <strain evidence="2">CBS 113979</strain>
    </source>
</reference>
<gene>
    <name evidence="2" type="ORF">K402DRAFT_394320</name>
</gene>
<dbReference type="Proteomes" id="UP000800041">
    <property type="component" value="Unassembled WGS sequence"/>
</dbReference>
<feature type="region of interest" description="Disordered" evidence="1">
    <location>
        <begin position="1"/>
        <end position="22"/>
    </location>
</feature>